<reference evidence="2 3" key="1">
    <citation type="submission" date="2023-02" db="EMBL/GenBank/DDBJ databases">
        <title>Complete genome sequence of Priestia aryabhattai G5MAi6, a methanol-tolerant strain isolated from tap water in Hong Kong.</title>
        <authorList>
            <person name="Leung K.M."/>
            <person name="Lai G.K.K."/>
            <person name="Griffin S.D.J."/>
        </authorList>
    </citation>
    <scope>NUCLEOTIDE SEQUENCE [LARGE SCALE GENOMIC DNA]</scope>
    <source>
        <strain evidence="2 3">G5MAi6</strain>
    </source>
</reference>
<feature type="domain" description="Guanylate cyclase" evidence="1">
    <location>
        <begin position="47"/>
        <end position="182"/>
    </location>
</feature>
<evidence type="ECO:0000313" key="3">
    <source>
        <dbReference type="Proteomes" id="UP001220217"/>
    </source>
</evidence>
<dbReference type="SUPFAM" id="SSF55073">
    <property type="entry name" value="Nucleotide cyclase"/>
    <property type="match status" value="1"/>
</dbReference>
<protein>
    <submittedName>
        <fullName evidence="2">Adenylate/guanylate cyclase domain-containing protein</fullName>
    </submittedName>
</protein>
<dbReference type="Gene3D" id="3.30.70.1230">
    <property type="entry name" value="Nucleotide cyclase"/>
    <property type="match status" value="1"/>
</dbReference>
<dbReference type="InterPro" id="IPR001054">
    <property type="entry name" value="A/G_cyclase"/>
</dbReference>
<dbReference type="EMBL" id="CP118718">
    <property type="protein sequence ID" value="WEA46784.1"/>
    <property type="molecule type" value="Genomic_DNA"/>
</dbReference>
<organism evidence="2 3">
    <name type="scientific">Priestia aryabhattai</name>
    <name type="common">Bacillus aryabhattai</name>
    <dbReference type="NCBI Taxonomy" id="412384"/>
    <lineage>
        <taxon>Bacteria</taxon>
        <taxon>Bacillati</taxon>
        <taxon>Bacillota</taxon>
        <taxon>Bacilli</taxon>
        <taxon>Bacillales</taxon>
        <taxon>Bacillaceae</taxon>
        <taxon>Priestia</taxon>
    </lineage>
</organism>
<dbReference type="CDD" id="cd07302">
    <property type="entry name" value="CHD"/>
    <property type="match status" value="1"/>
</dbReference>
<dbReference type="RefSeq" id="WP_275037480.1">
    <property type="nucleotide sequence ID" value="NZ_CP118718.1"/>
</dbReference>
<proteinExistence type="predicted"/>
<gene>
    <name evidence="2" type="ORF">PWO00_12730</name>
</gene>
<name>A0ABD7X4T5_PRIAR</name>
<accession>A0ABD7X4T5</accession>
<evidence type="ECO:0000313" key="2">
    <source>
        <dbReference type="EMBL" id="WEA46784.1"/>
    </source>
</evidence>
<dbReference type="Proteomes" id="UP001220217">
    <property type="component" value="Chromosome"/>
</dbReference>
<dbReference type="PROSITE" id="PS50125">
    <property type="entry name" value="GUANYLATE_CYCLASE_2"/>
    <property type="match status" value="1"/>
</dbReference>
<evidence type="ECO:0000259" key="1">
    <source>
        <dbReference type="PROSITE" id="PS50125"/>
    </source>
</evidence>
<dbReference type="InterPro" id="IPR029787">
    <property type="entry name" value="Nucleotide_cyclase"/>
</dbReference>
<dbReference type="Pfam" id="PF00211">
    <property type="entry name" value="Guanylate_cyc"/>
    <property type="match status" value="1"/>
</dbReference>
<dbReference type="AlphaFoldDB" id="A0ABD7X4T5"/>
<sequence>MGRKEDIIKKVNEIMDNKFEVEDIAYVPDIADSKLTFGNKGLRFEATVLHIDMRGSTKILNSHNRATVAKIHMAYFHTIVKIAGFLGGYVRSFNGDSMLVFFPGTTKTTLSQAVKAAMNMKYMIIDEESGINKSLKKYSAIDFGIGLDDGKVLCTKIGIGGDSNNKGLFWAGNAVNKSVKISDLAKSPRQICISEYVYNNLNDDVKFVTKKNFIGQEEKINMWQCSSFTYNRQTENYYHTSYHWSI</sequence>
<dbReference type="GO" id="GO:0004016">
    <property type="term" value="F:adenylate cyclase activity"/>
    <property type="evidence" value="ECO:0007669"/>
    <property type="project" value="UniProtKB-ARBA"/>
</dbReference>